<dbReference type="InterPro" id="IPR006311">
    <property type="entry name" value="TAT_signal"/>
</dbReference>
<dbReference type="GO" id="GO:0046872">
    <property type="term" value="F:metal ion binding"/>
    <property type="evidence" value="ECO:0007669"/>
    <property type="project" value="UniProtKB-KW"/>
</dbReference>
<evidence type="ECO:0000256" key="1">
    <source>
        <dbReference type="ARBA" id="ARBA00022714"/>
    </source>
</evidence>
<evidence type="ECO:0000256" key="2">
    <source>
        <dbReference type="ARBA" id="ARBA00022723"/>
    </source>
</evidence>
<dbReference type="InterPro" id="IPR036922">
    <property type="entry name" value="Rieske_2Fe-2S_sf"/>
</dbReference>
<dbReference type="GO" id="GO:0051537">
    <property type="term" value="F:2 iron, 2 sulfur cluster binding"/>
    <property type="evidence" value="ECO:0007669"/>
    <property type="project" value="UniProtKB-KW"/>
</dbReference>
<evidence type="ECO:0000259" key="6">
    <source>
        <dbReference type="PROSITE" id="PS51296"/>
    </source>
</evidence>
<keyword evidence="2" id="KW-0479">Metal-binding</keyword>
<dbReference type="Gene3D" id="2.102.10.10">
    <property type="entry name" value="Rieske [2Fe-2S] iron-sulphur domain"/>
    <property type="match status" value="1"/>
</dbReference>
<dbReference type="GeneID" id="79269322"/>
<dbReference type="Proteomes" id="UP001596388">
    <property type="component" value="Unassembled WGS sequence"/>
</dbReference>
<reference evidence="7 8" key="1">
    <citation type="journal article" date="2019" name="Int. J. Syst. Evol. Microbiol.">
        <title>The Global Catalogue of Microorganisms (GCM) 10K type strain sequencing project: providing services to taxonomists for standard genome sequencing and annotation.</title>
        <authorList>
            <consortium name="The Broad Institute Genomics Platform"/>
            <consortium name="The Broad Institute Genome Sequencing Center for Infectious Disease"/>
            <person name="Wu L."/>
            <person name="Ma J."/>
        </authorList>
    </citation>
    <scope>NUCLEOTIDE SEQUENCE [LARGE SCALE GENOMIC DNA]</scope>
    <source>
        <strain evidence="7 8">DT55</strain>
    </source>
</reference>
<evidence type="ECO:0000256" key="4">
    <source>
        <dbReference type="ARBA" id="ARBA00023014"/>
    </source>
</evidence>
<dbReference type="EMBL" id="JBHTAG010000002">
    <property type="protein sequence ID" value="MFC7096785.1"/>
    <property type="molecule type" value="Genomic_DNA"/>
</dbReference>
<evidence type="ECO:0000313" key="7">
    <source>
        <dbReference type="EMBL" id="MFC7096785.1"/>
    </source>
</evidence>
<dbReference type="PROSITE" id="PS51318">
    <property type="entry name" value="TAT"/>
    <property type="match status" value="1"/>
</dbReference>
<keyword evidence="5" id="KW-1015">Disulfide bond</keyword>
<evidence type="ECO:0000313" key="8">
    <source>
        <dbReference type="Proteomes" id="UP001596388"/>
    </source>
</evidence>
<keyword evidence="1" id="KW-0001">2Fe-2S</keyword>
<dbReference type="PANTHER" id="PTHR10134">
    <property type="entry name" value="CYTOCHROME B-C1 COMPLEX SUBUNIT RIESKE, MITOCHONDRIAL"/>
    <property type="match status" value="1"/>
</dbReference>
<organism evidence="7 8">
    <name type="scientific">Halobaculum marinum</name>
    <dbReference type="NCBI Taxonomy" id="3031996"/>
    <lineage>
        <taxon>Archaea</taxon>
        <taxon>Methanobacteriati</taxon>
        <taxon>Methanobacteriota</taxon>
        <taxon>Stenosarchaea group</taxon>
        <taxon>Halobacteria</taxon>
        <taxon>Halobacteriales</taxon>
        <taxon>Haloferacaceae</taxon>
        <taxon>Halobaculum</taxon>
    </lineage>
</organism>
<keyword evidence="4" id="KW-0411">Iron-sulfur</keyword>
<comment type="caution">
    <text evidence="7">The sequence shown here is derived from an EMBL/GenBank/DDBJ whole genome shotgun (WGS) entry which is preliminary data.</text>
</comment>
<dbReference type="AlphaFoldDB" id="A0ABD5WT02"/>
<sequence length="297" mass="31491">MSADDDKYPGESGRRRFVKGVVGGAALAGVGATGSAAINSVTTSPGRGGGATEAMAIENTAGPAPRGMPQIPVEIQGDGTIKGVWPEVSTQEVGGRTVNVAEMELGGKTYSSEWFQYCGVETYEGIQPQYESDNVFYVGGSPGFAWQEELSDGDALNISMFDDYESWGNGVGVSGLGKPGTANWRSQDTEDTIPVNVLRSPVIEELAANGEAQAPDQSEPYTVTDDVQTWLQASTSQGVMAWLNKCTHFCCVPAFKAEGGVKFNAANEVYCPCHQSVYEPFSIVSTLFTARPRPDDA</sequence>
<evidence type="ECO:0000256" key="3">
    <source>
        <dbReference type="ARBA" id="ARBA00023004"/>
    </source>
</evidence>
<keyword evidence="3" id="KW-0408">Iron</keyword>
<dbReference type="PROSITE" id="PS51296">
    <property type="entry name" value="RIESKE"/>
    <property type="match status" value="1"/>
</dbReference>
<dbReference type="SUPFAM" id="SSF50022">
    <property type="entry name" value="ISP domain"/>
    <property type="match status" value="1"/>
</dbReference>
<gene>
    <name evidence="7" type="ORF">ACFQKD_05655</name>
</gene>
<evidence type="ECO:0000256" key="5">
    <source>
        <dbReference type="ARBA" id="ARBA00023157"/>
    </source>
</evidence>
<feature type="domain" description="Rieske" evidence="6">
    <location>
        <begin position="206"/>
        <end position="297"/>
    </location>
</feature>
<proteinExistence type="predicted"/>
<accession>A0ABD5WT02</accession>
<protein>
    <submittedName>
        <fullName evidence="7">Rieske 2Fe-2S domain-containing protein</fullName>
    </submittedName>
</protein>
<keyword evidence="8" id="KW-1185">Reference proteome</keyword>
<dbReference type="RefSeq" id="WP_276238755.1">
    <property type="nucleotide sequence ID" value="NZ_CP119989.1"/>
</dbReference>
<name>A0ABD5WT02_9EURY</name>
<dbReference type="InterPro" id="IPR014349">
    <property type="entry name" value="Rieske_Fe-S_prot"/>
</dbReference>
<dbReference type="InterPro" id="IPR017941">
    <property type="entry name" value="Rieske_2Fe-2S"/>
</dbReference>